<dbReference type="InterPro" id="IPR025349">
    <property type="entry name" value="DUF4253"/>
</dbReference>
<feature type="domain" description="DUF4253" evidence="1">
    <location>
        <begin position="114"/>
        <end position="215"/>
    </location>
</feature>
<dbReference type="KEGG" id="ctai:NCTC12078_02478"/>
<gene>
    <name evidence="2" type="ORF">NCTC12078_02478</name>
</gene>
<dbReference type="RefSeq" id="WP_130914689.1">
    <property type="nucleotide sequence ID" value="NZ_LR215974.1"/>
</dbReference>
<evidence type="ECO:0000313" key="3">
    <source>
        <dbReference type="Proteomes" id="UP000290013"/>
    </source>
</evidence>
<evidence type="ECO:0000313" key="2">
    <source>
        <dbReference type="EMBL" id="VFB04453.1"/>
    </source>
</evidence>
<sequence length="215" mass="25215">MNNSQKDSHIETLSSVTGIEIKIIKQLTFETQSEPKRLKREFVPTLLNREILEDFSFPTEKTVELPGLSFKLSSNEDGYEIIPKLRKELEAKNYRIFLTSDIAEDIHEVVNLSILSSSNDFEPLVYFQTNGINYGITTQILIDELRNLDQHLELKILGVGNDWCEFKITKEPENWSSIVKKIFKLCPDIADRYNYLERDFQNILENTRKLYLWFD</sequence>
<name>A0A4U8WE30_9FLAO</name>
<reference evidence="2 3" key="1">
    <citation type="submission" date="2019-02" db="EMBL/GenBank/DDBJ databases">
        <authorList>
            <consortium name="Pathogen Informatics"/>
        </authorList>
    </citation>
    <scope>NUCLEOTIDE SEQUENCE [LARGE SCALE GENOMIC DNA]</scope>
    <source>
        <strain evidence="2 3">3012STDY6944375</strain>
    </source>
</reference>
<protein>
    <recommendedName>
        <fullName evidence="1">DUF4253 domain-containing protein</fullName>
    </recommendedName>
</protein>
<proteinExistence type="predicted"/>
<evidence type="ECO:0000259" key="1">
    <source>
        <dbReference type="Pfam" id="PF14062"/>
    </source>
</evidence>
<accession>A0A4U8WE30</accession>
<dbReference type="EMBL" id="LR215974">
    <property type="protein sequence ID" value="VFB04453.1"/>
    <property type="molecule type" value="Genomic_DNA"/>
</dbReference>
<organism evidence="2 3">
    <name type="scientific">Chryseobacterium taihuense</name>
    <dbReference type="NCBI Taxonomy" id="1141221"/>
    <lineage>
        <taxon>Bacteria</taxon>
        <taxon>Pseudomonadati</taxon>
        <taxon>Bacteroidota</taxon>
        <taxon>Flavobacteriia</taxon>
        <taxon>Flavobacteriales</taxon>
        <taxon>Weeksellaceae</taxon>
        <taxon>Chryseobacterium group</taxon>
        <taxon>Chryseobacterium</taxon>
    </lineage>
</organism>
<dbReference type="Proteomes" id="UP000290013">
    <property type="component" value="Chromosome"/>
</dbReference>
<dbReference type="Pfam" id="PF14062">
    <property type="entry name" value="DUF4253"/>
    <property type="match status" value="1"/>
</dbReference>
<dbReference type="AlphaFoldDB" id="A0A4U8WE30"/>